<sequence>MGRRVDLLPNYNNACWPTYPTMMVSSSVLENYVFDDAEALLETPKQKEERLGHEKERNLESRRGKVIIMSQRARRLRLSPEVGRCIMTRASSLRKRRRMKEQRKRKSRKNKSKTLIKALDQIVISVKTISEELVSALKGTSKMICFTDTELPLEGRKHN</sequence>
<dbReference type="EMBL" id="EQ973793">
    <property type="protein sequence ID" value="EEF46761.1"/>
    <property type="molecule type" value="Genomic_DNA"/>
</dbReference>
<dbReference type="AlphaFoldDB" id="B9RPE7"/>
<protein>
    <submittedName>
        <fullName evidence="2">Uncharacterized protein</fullName>
    </submittedName>
</protein>
<keyword evidence="3" id="KW-1185">Reference proteome</keyword>
<dbReference type="Proteomes" id="UP000008311">
    <property type="component" value="Unassembled WGS sequence"/>
</dbReference>
<evidence type="ECO:0000313" key="3">
    <source>
        <dbReference type="Proteomes" id="UP000008311"/>
    </source>
</evidence>
<proteinExistence type="predicted"/>
<gene>
    <name evidence="2" type="ORF">RCOM_1368090</name>
</gene>
<name>B9RPE7_RICCO</name>
<feature type="region of interest" description="Disordered" evidence="1">
    <location>
        <begin position="93"/>
        <end position="113"/>
    </location>
</feature>
<evidence type="ECO:0000313" key="2">
    <source>
        <dbReference type="EMBL" id="EEF46761.1"/>
    </source>
</evidence>
<organism evidence="2 3">
    <name type="scientific">Ricinus communis</name>
    <name type="common">Castor bean</name>
    <dbReference type="NCBI Taxonomy" id="3988"/>
    <lineage>
        <taxon>Eukaryota</taxon>
        <taxon>Viridiplantae</taxon>
        <taxon>Streptophyta</taxon>
        <taxon>Embryophyta</taxon>
        <taxon>Tracheophyta</taxon>
        <taxon>Spermatophyta</taxon>
        <taxon>Magnoliopsida</taxon>
        <taxon>eudicotyledons</taxon>
        <taxon>Gunneridae</taxon>
        <taxon>Pentapetalae</taxon>
        <taxon>rosids</taxon>
        <taxon>fabids</taxon>
        <taxon>Malpighiales</taxon>
        <taxon>Euphorbiaceae</taxon>
        <taxon>Acalyphoideae</taxon>
        <taxon>Acalypheae</taxon>
        <taxon>Ricinus</taxon>
    </lineage>
</organism>
<accession>B9RPE7</accession>
<reference evidence="3" key="1">
    <citation type="journal article" date="2010" name="Nat. Biotechnol.">
        <title>Draft genome sequence of the oilseed species Ricinus communis.</title>
        <authorList>
            <person name="Chan A.P."/>
            <person name="Crabtree J."/>
            <person name="Zhao Q."/>
            <person name="Lorenzi H."/>
            <person name="Orvis J."/>
            <person name="Puiu D."/>
            <person name="Melake-Berhan A."/>
            <person name="Jones K.M."/>
            <person name="Redman J."/>
            <person name="Chen G."/>
            <person name="Cahoon E.B."/>
            <person name="Gedil M."/>
            <person name="Stanke M."/>
            <person name="Haas B.J."/>
            <person name="Wortman J.R."/>
            <person name="Fraser-Liggett C.M."/>
            <person name="Ravel J."/>
            <person name="Rabinowicz P.D."/>
        </authorList>
    </citation>
    <scope>NUCLEOTIDE SEQUENCE [LARGE SCALE GENOMIC DNA]</scope>
    <source>
        <strain evidence="3">cv. Hale</strain>
    </source>
</reference>
<evidence type="ECO:0000256" key="1">
    <source>
        <dbReference type="SAM" id="MobiDB-lite"/>
    </source>
</evidence>
<dbReference type="InParanoid" id="B9RPE7"/>